<feature type="chain" id="PRO_5039951121" description="ATP-dependent (S)-NAD(P)H-hydrate dehydratase" evidence="8">
    <location>
        <begin position="19"/>
        <end position="346"/>
    </location>
</feature>
<comment type="similarity">
    <text evidence="7">Belongs to the NnrD/CARKD family.</text>
</comment>
<evidence type="ECO:0000313" key="10">
    <source>
        <dbReference type="Proteomes" id="UP000301870"/>
    </source>
</evidence>
<keyword evidence="10" id="KW-1185">Reference proteome</keyword>
<dbReference type="GO" id="GO:0005524">
    <property type="term" value="F:ATP binding"/>
    <property type="evidence" value="ECO:0007669"/>
    <property type="project" value="UniProtKB-KW"/>
</dbReference>
<dbReference type="EC" id="4.2.1.93" evidence="7"/>
<dbReference type="OrthoDB" id="8110916at2759"/>
<dbReference type="GO" id="GO:0046496">
    <property type="term" value="P:nicotinamide nucleotide metabolic process"/>
    <property type="evidence" value="ECO:0007669"/>
    <property type="project" value="UniProtKB-UniRule"/>
</dbReference>
<dbReference type="RefSeq" id="XP_022838101.1">
    <property type="nucleotide sequence ID" value="XM_022982333.1"/>
</dbReference>
<accession>A0A9J7EYN7</accession>
<feature type="binding site" evidence="7">
    <location>
        <begin position="221"/>
        <end position="225"/>
    </location>
    <ligand>
        <name>ATP</name>
        <dbReference type="ChEBI" id="CHEBI:30616"/>
    </ligand>
</feature>
<dbReference type="HAMAP" id="MF_01965">
    <property type="entry name" value="NADHX_dehydratase"/>
    <property type="match status" value="1"/>
</dbReference>
<keyword evidence="8" id="KW-0732">Signal</keyword>
<keyword evidence="4 7" id="KW-0520">NAD</keyword>
<dbReference type="PROSITE" id="PS51383">
    <property type="entry name" value="YJEF_C_3"/>
    <property type="match status" value="1"/>
</dbReference>
<evidence type="ECO:0000256" key="6">
    <source>
        <dbReference type="ARBA" id="ARBA00047472"/>
    </source>
</evidence>
<keyword evidence="5 7" id="KW-0456">Lyase</keyword>
<dbReference type="GO" id="GO:0047453">
    <property type="term" value="F:ATP-dependent NAD(P)H-hydrate dehydratase activity"/>
    <property type="evidence" value="ECO:0007669"/>
    <property type="project" value="UniProtKB-UniRule"/>
</dbReference>
<evidence type="ECO:0000256" key="7">
    <source>
        <dbReference type="HAMAP-Rule" id="MF_03157"/>
    </source>
</evidence>
<feature type="binding site" evidence="7">
    <location>
        <begin position="242"/>
        <end position="251"/>
    </location>
    <ligand>
        <name>ATP</name>
        <dbReference type="ChEBI" id="CHEBI:30616"/>
    </ligand>
</feature>
<dbReference type="Proteomes" id="UP000301870">
    <property type="component" value="Chromosome 1"/>
</dbReference>
<dbReference type="Pfam" id="PF01256">
    <property type="entry name" value="Carb_kinase"/>
    <property type="match status" value="1"/>
</dbReference>
<dbReference type="CDD" id="cd01171">
    <property type="entry name" value="YXKO-related"/>
    <property type="match status" value="1"/>
</dbReference>
<comment type="function">
    <text evidence="7">Catalyzes the dehydration of the S-form of NAD(P)HX at the expense of ATP, which is converted to ADP. Together with NAD(P)HX epimerase, which catalyzes the epimerization of the S- and R-forms, the enzyme allows the repair of both epimers of NAD(P)HX, a damaged form of NAD(P)H that is a result of enzymatic or heat-dependent hydration.</text>
</comment>
<reference evidence="11" key="1">
    <citation type="submission" date="2025-08" db="UniProtKB">
        <authorList>
            <consortium name="RefSeq"/>
        </authorList>
    </citation>
    <scope>IDENTIFICATION</scope>
    <source>
        <strain evidence="11">Ishihara</strain>
        <tissue evidence="11">Whole body</tissue>
    </source>
</reference>
<keyword evidence="3" id="KW-0521">NADP</keyword>
<dbReference type="InterPro" id="IPR000631">
    <property type="entry name" value="CARKD"/>
</dbReference>
<evidence type="ECO:0000256" key="8">
    <source>
        <dbReference type="SAM" id="SignalP"/>
    </source>
</evidence>
<comment type="catalytic activity">
    <reaction evidence="6 7">
        <text>(6S)-NADPHX + ATP = ADP + phosphate + NADPH + H(+)</text>
        <dbReference type="Rhea" id="RHEA:32231"/>
        <dbReference type="ChEBI" id="CHEBI:15378"/>
        <dbReference type="ChEBI" id="CHEBI:30616"/>
        <dbReference type="ChEBI" id="CHEBI:43474"/>
        <dbReference type="ChEBI" id="CHEBI:57783"/>
        <dbReference type="ChEBI" id="CHEBI:64076"/>
        <dbReference type="ChEBI" id="CHEBI:456216"/>
        <dbReference type="EC" id="4.2.1.93"/>
    </reaction>
</comment>
<feature type="binding site" evidence="7">
    <location>
        <position position="135"/>
    </location>
    <ligand>
        <name>(6S)-NADPHX</name>
        <dbReference type="ChEBI" id="CHEBI:64076"/>
    </ligand>
</feature>
<feature type="binding site" evidence="7">
    <location>
        <begin position="190"/>
        <end position="196"/>
    </location>
    <ligand>
        <name>(6S)-NADPHX</name>
        <dbReference type="ChEBI" id="CHEBI:64076"/>
    </ligand>
</feature>
<comment type="catalytic activity">
    <reaction evidence="7">
        <text>(6S)-NADHX + ATP = ADP + phosphate + NADH + H(+)</text>
        <dbReference type="Rhea" id="RHEA:19017"/>
        <dbReference type="ChEBI" id="CHEBI:15378"/>
        <dbReference type="ChEBI" id="CHEBI:30616"/>
        <dbReference type="ChEBI" id="CHEBI:43474"/>
        <dbReference type="ChEBI" id="CHEBI:57945"/>
        <dbReference type="ChEBI" id="CHEBI:64074"/>
        <dbReference type="ChEBI" id="CHEBI:456216"/>
        <dbReference type="EC" id="4.2.1.93"/>
    </reaction>
</comment>
<keyword evidence="1 7" id="KW-0547">Nucleotide-binding</keyword>
<evidence type="ECO:0000313" key="11">
    <source>
        <dbReference type="RefSeq" id="XP_022838101.1"/>
    </source>
</evidence>
<evidence type="ECO:0000256" key="4">
    <source>
        <dbReference type="ARBA" id="ARBA00023027"/>
    </source>
</evidence>
<evidence type="ECO:0000256" key="2">
    <source>
        <dbReference type="ARBA" id="ARBA00022840"/>
    </source>
</evidence>
<feature type="binding site" evidence="7">
    <location>
        <position position="252"/>
    </location>
    <ligand>
        <name>(6S)-NADPHX</name>
        <dbReference type="ChEBI" id="CHEBI:64076"/>
    </ligand>
</feature>
<keyword evidence="7" id="KW-0597">Phosphoprotein</keyword>
<dbReference type="GeneID" id="111365132"/>
<feature type="signal peptide" evidence="8">
    <location>
        <begin position="1"/>
        <end position="18"/>
    </location>
</feature>
<evidence type="ECO:0000259" key="9">
    <source>
        <dbReference type="PROSITE" id="PS51383"/>
    </source>
</evidence>
<keyword evidence="2 7" id="KW-0067">ATP-binding</keyword>
<organism evidence="10 11">
    <name type="scientific">Spodoptera litura</name>
    <name type="common">Asian cotton leafworm</name>
    <dbReference type="NCBI Taxonomy" id="69820"/>
    <lineage>
        <taxon>Eukaryota</taxon>
        <taxon>Metazoa</taxon>
        <taxon>Ecdysozoa</taxon>
        <taxon>Arthropoda</taxon>
        <taxon>Hexapoda</taxon>
        <taxon>Insecta</taxon>
        <taxon>Pterygota</taxon>
        <taxon>Neoptera</taxon>
        <taxon>Endopterygota</taxon>
        <taxon>Lepidoptera</taxon>
        <taxon>Glossata</taxon>
        <taxon>Ditrysia</taxon>
        <taxon>Noctuoidea</taxon>
        <taxon>Noctuidae</taxon>
        <taxon>Amphipyrinae</taxon>
        <taxon>Spodoptera</taxon>
    </lineage>
</organism>
<dbReference type="GO" id="GO:0110051">
    <property type="term" value="P:metabolite repair"/>
    <property type="evidence" value="ECO:0007669"/>
    <property type="project" value="TreeGrafter"/>
</dbReference>
<evidence type="ECO:0000256" key="5">
    <source>
        <dbReference type="ARBA" id="ARBA00023239"/>
    </source>
</evidence>
<evidence type="ECO:0000256" key="1">
    <source>
        <dbReference type="ARBA" id="ARBA00022741"/>
    </source>
</evidence>
<feature type="domain" description="YjeF C-terminal" evidence="9">
    <location>
        <begin position="36"/>
        <end position="323"/>
    </location>
</feature>
<dbReference type="AlphaFoldDB" id="A0A9J7EYN7"/>
<proteinExistence type="inferred from homology"/>
<dbReference type="SUPFAM" id="SSF53613">
    <property type="entry name" value="Ribokinase-like"/>
    <property type="match status" value="1"/>
</dbReference>
<gene>
    <name evidence="11" type="primary">LOC111365132</name>
</gene>
<protein>
    <recommendedName>
        <fullName evidence="7">ATP-dependent (S)-NAD(P)H-hydrate dehydratase</fullName>
        <ecNumber evidence="7">4.2.1.93</ecNumber>
    </recommendedName>
    <alternativeName>
        <fullName evidence="7">ATP-dependent NAD(P)HX dehydratase</fullName>
    </alternativeName>
</protein>
<evidence type="ECO:0000256" key="3">
    <source>
        <dbReference type="ARBA" id="ARBA00022857"/>
    </source>
</evidence>
<sequence length="346" mass="38062">MKLNFIFVVFELIFIIRCDEIEDRCNFLDSKLQPNTFRLLSKAIVPDKVGKVKGDAGKIGVIGGSIEYTGAPYFSAITSLKVGGDLAYIITTDSAAYVIKTYSPDLIVYPYLSPKYASKISALLPKMDVVIIGPGLGREPDTIQLISDIIQDCRRLKKPLVIDADGIFAISKNTSLIKDYPCPGVIMTPNLREANRLMESVSENDSNWYNYWGNCVAVLVKGDKDHFYSNMTSYSWIATGGGSTRRVGGQGDILSGALGTFYHWALNKELCKHESQTQLAQSVAAYAAAKITRTSNYKAYLIHGQSMLASDMINQIHTAFESTFSLGLISSSVSDCNNMNTNITYI</sequence>
<name>A0A9J7EYN7_SPOLT</name>
<dbReference type="NCBIfam" id="TIGR00196">
    <property type="entry name" value="yjeF_cterm"/>
    <property type="match status" value="1"/>
</dbReference>
<comment type="cofactor">
    <cofactor evidence="7">
        <name>Mg(2+)</name>
        <dbReference type="ChEBI" id="CHEBI:18420"/>
    </cofactor>
</comment>
<dbReference type="KEGG" id="sliu:111365132"/>
<dbReference type="Gene3D" id="3.40.1190.20">
    <property type="match status" value="1"/>
</dbReference>
<dbReference type="PANTHER" id="PTHR12592:SF0">
    <property type="entry name" value="ATP-DEPENDENT (S)-NAD(P)H-HYDRATE DEHYDRATASE"/>
    <property type="match status" value="1"/>
</dbReference>
<dbReference type="InterPro" id="IPR029056">
    <property type="entry name" value="Ribokinase-like"/>
</dbReference>
<dbReference type="PANTHER" id="PTHR12592">
    <property type="entry name" value="ATP-DEPENDENT (S)-NAD(P)H-HYDRATE DEHYDRATASE FAMILY MEMBER"/>
    <property type="match status" value="1"/>
</dbReference>